<evidence type="ECO:0000313" key="3">
    <source>
        <dbReference type="Proteomes" id="UP000019487"/>
    </source>
</evidence>
<sequence length="609" mass="66660">MEGERNNKRNAMIPRPGLDPDIPLPSIERNDSGLPENSTTPIPPNRQRLQQRGGLIGSRQHRTSTTSQIPPELLRERRGSDAAYAASLSHLLGPINPRGHQQLAPARTPSQGQPPGSHPQTVGSSGRPMSRYINTRVPDLLPGAPPLFSRQHASSSQLPERNTTSRGGLEAYRSSLNPRNTQQQPSSFVETASRSDSAPVSAPNLQYSGPVIYNPLKIAFGPNNAISYAAEAPHNTRERFQSKSNVFTPGREPYLSQPSSHQPFIQTHNDSGGARDTSTASQVLGSTATGPGSTAQDSFGDLVPAARKRGRPQGSKTNNTKLRRMEPPPPRTALPGSATRTPLPSSSVPVPLSQQPAVARSSRHVTFSLAKNASVMLNPFSKIVSATVKLIADNGQVWEYKYPGIRRNWKKGPSGKATVAKLNDWTNSILRRRLPDNFPAAARKTSNSTPPKPKADKWTEWERAFLEAHIMDAVREKKGNLDAEDWKVVADAQNDEFLDYKRLPGLPLAQLISRTFTIDNIPVVRGGGFTKIEGYFPERSSSEIQSILYSWPDIQEKIKEEVKKNRGKVPAFLDCDTDISDSETSSDDESGTKDTIIVDTGRKVLSPEK</sequence>
<gene>
    <name evidence="2" type="ORF">SBOR_1776</name>
</gene>
<organism evidence="2 3">
    <name type="scientific">Sclerotinia borealis (strain F-4128)</name>
    <dbReference type="NCBI Taxonomy" id="1432307"/>
    <lineage>
        <taxon>Eukaryota</taxon>
        <taxon>Fungi</taxon>
        <taxon>Dikarya</taxon>
        <taxon>Ascomycota</taxon>
        <taxon>Pezizomycotina</taxon>
        <taxon>Leotiomycetes</taxon>
        <taxon>Helotiales</taxon>
        <taxon>Sclerotiniaceae</taxon>
        <taxon>Sclerotinia</taxon>
    </lineage>
</organism>
<dbReference type="OrthoDB" id="3555249at2759"/>
<protein>
    <submittedName>
        <fullName evidence="2">Uncharacterized protein</fullName>
    </submittedName>
</protein>
<comment type="caution">
    <text evidence="2">The sequence shown here is derived from an EMBL/GenBank/DDBJ whole genome shotgun (WGS) entry which is preliminary data.</text>
</comment>
<feature type="compositionally biased region" description="Polar residues" evidence="1">
    <location>
        <begin position="151"/>
        <end position="166"/>
    </location>
</feature>
<accession>W9CPS8</accession>
<feature type="region of interest" description="Disordered" evidence="1">
    <location>
        <begin position="1"/>
        <end position="74"/>
    </location>
</feature>
<dbReference type="EMBL" id="AYSA01000066">
    <property type="protein sequence ID" value="ESZ97831.1"/>
    <property type="molecule type" value="Genomic_DNA"/>
</dbReference>
<feature type="compositionally biased region" description="Polar residues" evidence="1">
    <location>
        <begin position="256"/>
        <end position="297"/>
    </location>
</feature>
<feature type="region of interest" description="Disordered" evidence="1">
    <location>
        <begin position="575"/>
        <end position="600"/>
    </location>
</feature>
<feature type="region of interest" description="Disordered" evidence="1">
    <location>
        <begin position="246"/>
        <end position="356"/>
    </location>
</feature>
<evidence type="ECO:0000313" key="2">
    <source>
        <dbReference type="EMBL" id="ESZ97831.1"/>
    </source>
</evidence>
<keyword evidence="3" id="KW-1185">Reference proteome</keyword>
<proteinExistence type="predicted"/>
<feature type="compositionally biased region" description="Low complexity" evidence="1">
    <location>
        <begin position="109"/>
        <end position="120"/>
    </location>
</feature>
<feature type="compositionally biased region" description="Low complexity" evidence="1">
    <location>
        <begin position="342"/>
        <end position="356"/>
    </location>
</feature>
<dbReference type="Proteomes" id="UP000019487">
    <property type="component" value="Unassembled WGS sequence"/>
</dbReference>
<evidence type="ECO:0000256" key="1">
    <source>
        <dbReference type="SAM" id="MobiDB-lite"/>
    </source>
</evidence>
<feature type="compositionally biased region" description="Acidic residues" evidence="1">
    <location>
        <begin position="575"/>
        <end position="589"/>
    </location>
</feature>
<dbReference type="AlphaFoldDB" id="W9CPS8"/>
<reference evidence="2 3" key="1">
    <citation type="journal article" date="2014" name="Genome Announc.">
        <title>Draft genome sequence of Sclerotinia borealis, a psychrophilic plant pathogenic fungus.</title>
        <authorList>
            <person name="Mardanov A.V."/>
            <person name="Beletsky A.V."/>
            <person name="Kadnikov V.V."/>
            <person name="Ignatov A.N."/>
            <person name="Ravin N.V."/>
        </authorList>
    </citation>
    <scope>NUCLEOTIDE SEQUENCE [LARGE SCALE GENOMIC DNA]</scope>
    <source>
        <strain evidence="3">F-4157</strain>
    </source>
</reference>
<feature type="region of interest" description="Disordered" evidence="1">
    <location>
        <begin position="92"/>
        <end position="201"/>
    </location>
</feature>
<feature type="compositionally biased region" description="Polar residues" evidence="1">
    <location>
        <begin position="174"/>
        <end position="201"/>
    </location>
</feature>
<name>W9CPS8_SCLBF</name>
<dbReference type="HOGENOM" id="CLU_448465_0_0_1"/>